<dbReference type="PANTHER" id="PTHR38011:SF11">
    <property type="entry name" value="2,5-DIAMINO-6-RIBOSYLAMINO-4(3H)-PYRIMIDINONE 5'-PHOSPHATE REDUCTASE"/>
    <property type="match status" value="1"/>
</dbReference>
<gene>
    <name evidence="2" type="ORF">LM286_13165</name>
</gene>
<dbReference type="InterPro" id="IPR024072">
    <property type="entry name" value="DHFR-like_dom_sf"/>
</dbReference>
<dbReference type="PANTHER" id="PTHR38011">
    <property type="entry name" value="DIHYDROFOLATE REDUCTASE FAMILY PROTEIN (AFU_ORTHOLOGUE AFUA_8G06820)"/>
    <property type="match status" value="1"/>
</dbReference>
<dbReference type="Gene3D" id="3.40.430.10">
    <property type="entry name" value="Dihydrofolate Reductase, subunit A"/>
    <property type="match status" value="1"/>
</dbReference>
<keyword evidence="3" id="KW-1185">Reference proteome</keyword>
<dbReference type="Proteomes" id="UP001350972">
    <property type="component" value="Chromosome"/>
</dbReference>
<feature type="domain" description="Bacterial bifunctional deaminase-reductase C-terminal" evidence="1">
    <location>
        <begin position="2"/>
        <end position="184"/>
    </location>
</feature>
<dbReference type="RefSeq" id="WP_004862228.1">
    <property type="nucleotide sequence ID" value="NZ_CP145156.1"/>
</dbReference>
<proteinExistence type="predicted"/>
<dbReference type="InterPro" id="IPR002734">
    <property type="entry name" value="RibDG_C"/>
</dbReference>
<dbReference type="InterPro" id="IPR050765">
    <property type="entry name" value="Riboflavin_Biosynth_HTPR"/>
</dbReference>
<protein>
    <submittedName>
        <fullName evidence="2">Dihydrofolate reductase family protein</fullName>
    </submittedName>
</protein>
<reference evidence="2 3" key="1">
    <citation type="submission" date="2024-02" db="EMBL/GenBank/DDBJ databases">
        <title>Tn5403 promotes plasmid rearrangements and degradation of the Klebsiella pneumoniae carbapenemase (KPC) transposon Tn4401.</title>
        <authorList>
            <person name="Sheppard A.E."/>
            <person name="Barry K.E."/>
            <person name="Parikh H.I."/>
            <person name="Vegesana K."/>
            <person name="Sebra R."/>
            <person name="George S."/>
            <person name="Sanderson N.D."/>
            <person name="Stoesser N."/>
            <person name="Eyre D.W."/>
            <person name="Crook D.W."/>
            <person name="Walker A.S."/>
            <person name="Mathers A.J."/>
        </authorList>
    </citation>
    <scope>NUCLEOTIDE SEQUENCE [LARGE SCALE GENOMIC DNA]</scope>
    <source>
        <strain evidence="2 3">CAV1921</strain>
    </source>
</reference>
<accession>A0ABZ2E3L1</accession>
<dbReference type="EMBL" id="CP145163">
    <property type="protein sequence ID" value="WWC14186.1"/>
    <property type="molecule type" value="Genomic_DNA"/>
</dbReference>
<dbReference type="Pfam" id="PF01872">
    <property type="entry name" value="RibD_C"/>
    <property type="match status" value="1"/>
</dbReference>
<organism evidence="2 3">
    <name type="scientific">Raoultella ornithinolytica</name>
    <name type="common">Klebsiella ornithinolytica</name>
    <dbReference type="NCBI Taxonomy" id="54291"/>
    <lineage>
        <taxon>Bacteria</taxon>
        <taxon>Pseudomonadati</taxon>
        <taxon>Pseudomonadota</taxon>
        <taxon>Gammaproteobacteria</taxon>
        <taxon>Enterobacterales</taxon>
        <taxon>Enterobacteriaceae</taxon>
        <taxon>Klebsiella/Raoultella group</taxon>
        <taxon>Raoultella</taxon>
    </lineage>
</organism>
<sequence>MRKIVSFVHVSLDGFVASTAEGPAGLAWISISPDLFEYVEQRIQQTDTALYGRATYQMMESYWPTAADKPDASPHDHAHSRWYKSAHKVVLSKTLLEKNHPNTQIISRNLSGEIIKLKQSAGSEILMFGSPSATHSLMAENLIDEYWLFVNPILLGQGIPLFQNIKHRTSLMLVKSHVFPSGVVCLQYEVKRNQ</sequence>
<evidence type="ECO:0000259" key="1">
    <source>
        <dbReference type="Pfam" id="PF01872"/>
    </source>
</evidence>
<name>A0ABZ2E3L1_RAOOR</name>
<evidence type="ECO:0000313" key="3">
    <source>
        <dbReference type="Proteomes" id="UP001350972"/>
    </source>
</evidence>
<evidence type="ECO:0000313" key="2">
    <source>
        <dbReference type="EMBL" id="WWC14186.1"/>
    </source>
</evidence>
<dbReference type="SUPFAM" id="SSF53597">
    <property type="entry name" value="Dihydrofolate reductase-like"/>
    <property type="match status" value="1"/>
</dbReference>